<dbReference type="Pfam" id="PF00892">
    <property type="entry name" value="EamA"/>
    <property type="match status" value="2"/>
</dbReference>
<evidence type="ECO:0000256" key="3">
    <source>
        <dbReference type="ARBA" id="ARBA00022692"/>
    </source>
</evidence>
<dbReference type="PANTHER" id="PTHR32322">
    <property type="entry name" value="INNER MEMBRANE TRANSPORTER"/>
    <property type="match status" value="1"/>
</dbReference>
<dbReference type="InterPro" id="IPR000620">
    <property type="entry name" value="EamA_dom"/>
</dbReference>
<evidence type="ECO:0000256" key="5">
    <source>
        <dbReference type="ARBA" id="ARBA00023136"/>
    </source>
</evidence>
<evidence type="ECO:0000256" key="4">
    <source>
        <dbReference type="ARBA" id="ARBA00022989"/>
    </source>
</evidence>
<evidence type="ECO:0000256" key="2">
    <source>
        <dbReference type="ARBA" id="ARBA00007362"/>
    </source>
</evidence>
<dbReference type="SUPFAM" id="SSF103481">
    <property type="entry name" value="Multidrug resistance efflux transporter EmrE"/>
    <property type="match status" value="2"/>
</dbReference>
<proteinExistence type="inferred from homology"/>
<dbReference type="EMBL" id="JALZ01000001">
    <property type="protein sequence ID" value="ETX16654.1"/>
    <property type="molecule type" value="Genomic_DNA"/>
</dbReference>
<evidence type="ECO:0000313" key="9">
    <source>
        <dbReference type="Proteomes" id="UP000022447"/>
    </source>
</evidence>
<dbReference type="RefSeq" id="WP_037257889.1">
    <property type="nucleotide sequence ID" value="NZ_JALZ01000001.1"/>
</dbReference>
<feature type="transmembrane region" description="Helical" evidence="6">
    <location>
        <begin position="121"/>
        <end position="142"/>
    </location>
</feature>
<comment type="subcellular location">
    <subcellularLocation>
        <location evidence="1">Membrane</location>
        <topology evidence="1">Multi-pass membrane protein</topology>
    </subcellularLocation>
</comment>
<feature type="transmembrane region" description="Helical" evidence="6">
    <location>
        <begin position="209"/>
        <end position="230"/>
    </location>
</feature>
<dbReference type="PATRIC" id="fig|1449350.3.peg.439"/>
<evidence type="ECO:0000256" key="6">
    <source>
        <dbReference type="SAM" id="Phobius"/>
    </source>
</evidence>
<protein>
    <submittedName>
        <fullName evidence="8">Membrane protein</fullName>
    </submittedName>
</protein>
<keyword evidence="4 6" id="KW-1133">Transmembrane helix</keyword>
<dbReference type="AlphaFoldDB" id="X7EKM5"/>
<dbReference type="InterPro" id="IPR050638">
    <property type="entry name" value="AA-Vitamin_Transporters"/>
</dbReference>
<reference evidence="8 9" key="1">
    <citation type="submission" date="2014-01" db="EMBL/GenBank/DDBJ databases">
        <title>Roseivivax halodurans JCM 10272 Genome Sequencing.</title>
        <authorList>
            <person name="Lai Q."/>
            <person name="Li G."/>
            <person name="Shao Z."/>
        </authorList>
    </citation>
    <scope>NUCLEOTIDE SEQUENCE [LARGE SCALE GENOMIC DNA]</scope>
    <source>
        <strain evidence="8 9">JCM 10272</strain>
    </source>
</reference>
<keyword evidence="3 6" id="KW-0812">Transmembrane</keyword>
<dbReference type="PANTHER" id="PTHR32322:SF2">
    <property type="entry name" value="EAMA DOMAIN-CONTAINING PROTEIN"/>
    <property type="match status" value="1"/>
</dbReference>
<keyword evidence="5 6" id="KW-0472">Membrane</keyword>
<feature type="transmembrane region" description="Helical" evidence="6">
    <location>
        <begin position="178"/>
        <end position="197"/>
    </location>
</feature>
<evidence type="ECO:0000259" key="7">
    <source>
        <dbReference type="Pfam" id="PF00892"/>
    </source>
</evidence>
<keyword evidence="9" id="KW-1185">Reference proteome</keyword>
<feature type="transmembrane region" description="Helical" evidence="6">
    <location>
        <begin position="60"/>
        <end position="81"/>
    </location>
</feature>
<dbReference type="GO" id="GO:0016020">
    <property type="term" value="C:membrane"/>
    <property type="evidence" value="ECO:0007669"/>
    <property type="project" value="UniProtKB-SubCell"/>
</dbReference>
<dbReference type="InterPro" id="IPR037185">
    <property type="entry name" value="EmrE-like"/>
</dbReference>
<dbReference type="eggNOG" id="COG0697">
    <property type="taxonomic scope" value="Bacteria"/>
</dbReference>
<evidence type="ECO:0000256" key="1">
    <source>
        <dbReference type="ARBA" id="ARBA00004141"/>
    </source>
</evidence>
<organism evidence="8 9">
    <name type="scientific">Roseivivax halodurans JCM 10272</name>
    <dbReference type="NCBI Taxonomy" id="1449350"/>
    <lineage>
        <taxon>Bacteria</taxon>
        <taxon>Pseudomonadati</taxon>
        <taxon>Pseudomonadota</taxon>
        <taxon>Alphaproteobacteria</taxon>
        <taxon>Rhodobacterales</taxon>
        <taxon>Roseobacteraceae</taxon>
        <taxon>Roseivivax</taxon>
    </lineage>
</organism>
<evidence type="ECO:0000313" key="8">
    <source>
        <dbReference type="EMBL" id="ETX16654.1"/>
    </source>
</evidence>
<feature type="transmembrane region" description="Helical" evidence="6">
    <location>
        <begin position="31"/>
        <end position="53"/>
    </location>
</feature>
<gene>
    <name evidence="8" type="ORF">OCH239_02175</name>
</gene>
<comment type="similarity">
    <text evidence="2">Belongs to the EamA transporter family.</text>
</comment>
<feature type="transmembrane region" description="Helical" evidence="6">
    <location>
        <begin position="87"/>
        <end position="109"/>
    </location>
</feature>
<comment type="caution">
    <text evidence="8">The sequence shown here is derived from an EMBL/GenBank/DDBJ whole genome shotgun (WGS) entry which is preliminary data.</text>
</comment>
<feature type="transmembrane region" description="Helical" evidence="6">
    <location>
        <begin position="148"/>
        <end position="166"/>
    </location>
</feature>
<sequence>MVGTLGIVWGATFLVIELALAGISPAWLAAGRVTLAATLTLVIWIALTGGRLWSGRDRNWPGLCLIGALSTAVPYLCLAWAQTHVSSGLAGVSMAAIALIVLPLSHFALPDAKMTWRSSAGLCIGFVGVMILIGGGAFRSTGDPLEPLGRLACLGAALSYSVSSVTMRRLPPADPLGLAAVPLLIGSCMIVPLALLLEGPPPLPAPETLGWIALLGFVPTAGANLLRVLVIRRAGPVFMSLTNYQVPCWSVIFGIVILDEPVEAKLFLALALILSGIGISQWPALRRTIMRR</sequence>
<accession>X7EKM5</accession>
<feature type="domain" description="EamA" evidence="7">
    <location>
        <begin position="5"/>
        <end position="133"/>
    </location>
</feature>
<feature type="domain" description="EamA" evidence="7">
    <location>
        <begin position="149"/>
        <end position="278"/>
    </location>
</feature>
<name>X7EKM5_9RHOB</name>
<feature type="transmembrane region" description="Helical" evidence="6">
    <location>
        <begin position="237"/>
        <end position="258"/>
    </location>
</feature>
<dbReference type="Proteomes" id="UP000022447">
    <property type="component" value="Unassembled WGS sequence"/>
</dbReference>
<feature type="transmembrane region" description="Helical" evidence="6">
    <location>
        <begin position="264"/>
        <end position="285"/>
    </location>
</feature>
<dbReference type="OrthoDB" id="9810556at2"/>